<sequence length="183" mass="20845">RKAIEAHFRGLIQDNFRPGNIVRIEHVKPEGQLIQLTPGKIRDFEPNSTKVVIKREGLRTGRYDGLGIIKEEGDYAITETQQGSWVVIHSYYSMTDELKGQFYNINTPVEFYPDRIRYVDLHIDVIRWPDGKIKEATSRKGCKGNLPSLDGFLGRLMGLALRTISRKLVLIASITCFVWIGSP</sequence>
<dbReference type="InterPro" id="IPR035930">
    <property type="entry name" value="FomD-like_sf"/>
</dbReference>
<dbReference type="EMBL" id="BARV01010094">
    <property type="protein sequence ID" value="GAI07944.1"/>
    <property type="molecule type" value="Genomic_DNA"/>
</dbReference>
<feature type="domain" description="DUF402" evidence="2">
    <location>
        <begin position="31"/>
        <end position="133"/>
    </location>
</feature>
<dbReference type="InterPro" id="IPR050212">
    <property type="entry name" value="Ntdp-like"/>
</dbReference>
<dbReference type="GO" id="GO:0016787">
    <property type="term" value="F:hydrolase activity"/>
    <property type="evidence" value="ECO:0007669"/>
    <property type="project" value="UniProtKB-KW"/>
</dbReference>
<gene>
    <name evidence="3" type="ORF">S06H3_19673</name>
</gene>
<keyword evidence="1" id="KW-0378">Hydrolase</keyword>
<dbReference type="SUPFAM" id="SSF159234">
    <property type="entry name" value="FomD-like"/>
    <property type="match status" value="1"/>
</dbReference>
<organism evidence="3">
    <name type="scientific">marine sediment metagenome</name>
    <dbReference type="NCBI Taxonomy" id="412755"/>
    <lineage>
        <taxon>unclassified sequences</taxon>
        <taxon>metagenomes</taxon>
        <taxon>ecological metagenomes</taxon>
    </lineage>
</organism>
<name>X1MNI9_9ZZZZ</name>
<evidence type="ECO:0000313" key="3">
    <source>
        <dbReference type="EMBL" id="GAI07944.1"/>
    </source>
</evidence>
<dbReference type="PANTHER" id="PTHR39159:SF1">
    <property type="entry name" value="UPF0374 PROTEIN YGAC"/>
    <property type="match status" value="1"/>
</dbReference>
<dbReference type="Pfam" id="PF04167">
    <property type="entry name" value="DUF402"/>
    <property type="match status" value="1"/>
</dbReference>
<reference evidence="3" key="1">
    <citation type="journal article" date="2014" name="Front. Microbiol.">
        <title>High frequency of phylogenetically diverse reductive dehalogenase-homologous genes in deep subseafloor sedimentary metagenomes.</title>
        <authorList>
            <person name="Kawai M."/>
            <person name="Futagami T."/>
            <person name="Toyoda A."/>
            <person name="Takaki Y."/>
            <person name="Nishi S."/>
            <person name="Hori S."/>
            <person name="Arai W."/>
            <person name="Tsubouchi T."/>
            <person name="Morono Y."/>
            <person name="Uchiyama I."/>
            <person name="Ito T."/>
            <person name="Fujiyama A."/>
            <person name="Inagaki F."/>
            <person name="Takami H."/>
        </authorList>
    </citation>
    <scope>NUCLEOTIDE SEQUENCE</scope>
    <source>
        <strain evidence="3">Expedition CK06-06</strain>
    </source>
</reference>
<evidence type="ECO:0000259" key="2">
    <source>
        <dbReference type="Pfam" id="PF04167"/>
    </source>
</evidence>
<feature type="non-terminal residue" evidence="3">
    <location>
        <position position="1"/>
    </location>
</feature>
<dbReference type="PANTHER" id="PTHR39159">
    <property type="match status" value="1"/>
</dbReference>
<proteinExistence type="predicted"/>
<dbReference type="AlphaFoldDB" id="X1MNI9"/>
<protein>
    <recommendedName>
        <fullName evidence="2">DUF402 domain-containing protein</fullName>
    </recommendedName>
</protein>
<accession>X1MNI9</accession>
<evidence type="ECO:0000256" key="1">
    <source>
        <dbReference type="ARBA" id="ARBA00022801"/>
    </source>
</evidence>
<dbReference type="InterPro" id="IPR007295">
    <property type="entry name" value="DUF402"/>
</dbReference>
<comment type="caution">
    <text evidence="3">The sequence shown here is derived from an EMBL/GenBank/DDBJ whole genome shotgun (WGS) entry which is preliminary data.</text>
</comment>
<dbReference type="Gene3D" id="2.40.380.10">
    <property type="entry name" value="FomD-like"/>
    <property type="match status" value="1"/>
</dbReference>